<protein>
    <submittedName>
        <fullName evidence="4">Diguanylate cyclase/phosphodiesterase with PAS/PAC and GAF sensor(S)</fullName>
    </submittedName>
</protein>
<dbReference type="Gene3D" id="3.30.70.270">
    <property type="match status" value="1"/>
</dbReference>
<dbReference type="PATRIC" id="fig|929558.5.peg.704"/>
<proteinExistence type="predicted"/>
<dbReference type="EMBL" id="AFRZ01000001">
    <property type="protein sequence ID" value="EHP29232.1"/>
    <property type="molecule type" value="Genomic_DNA"/>
</dbReference>
<dbReference type="PANTHER" id="PTHR33121:SF79">
    <property type="entry name" value="CYCLIC DI-GMP PHOSPHODIESTERASE PDED-RELATED"/>
    <property type="match status" value="1"/>
</dbReference>
<evidence type="ECO:0000313" key="4">
    <source>
        <dbReference type="EMBL" id="EHP29232.1"/>
    </source>
</evidence>
<dbReference type="PROSITE" id="PS50887">
    <property type="entry name" value="GGDEF"/>
    <property type="match status" value="1"/>
</dbReference>
<dbReference type="RefSeq" id="WP_008340155.1">
    <property type="nucleotide sequence ID" value="NZ_AFRZ01000001.1"/>
</dbReference>
<dbReference type="InterPro" id="IPR043128">
    <property type="entry name" value="Rev_trsase/Diguanyl_cyclase"/>
</dbReference>
<dbReference type="eggNOG" id="COG5001">
    <property type="taxonomic scope" value="Bacteria"/>
</dbReference>
<dbReference type="AlphaFoldDB" id="B6BNZ0"/>
<feature type="domain" description="GGDEF" evidence="3">
    <location>
        <begin position="246"/>
        <end position="380"/>
    </location>
</feature>
<dbReference type="Proteomes" id="UP000006431">
    <property type="component" value="Unassembled WGS sequence"/>
</dbReference>
<dbReference type="Pfam" id="PF00563">
    <property type="entry name" value="EAL"/>
    <property type="match status" value="1"/>
</dbReference>
<dbReference type="InterPro" id="IPR050706">
    <property type="entry name" value="Cyclic-di-GMP_PDE-like"/>
</dbReference>
<dbReference type="CDD" id="cd01948">
    <property type="entry name" value="EAL"/>
    <property type="match status" value="1"/>
</dbReference>
<feature type="transmembrane region" description="Helical" evidence="1">
    <location>
        <begin position="193"/>
        <end position="217"/>
    </location>
</feature>
<accession>B6BNZ0</accession>
<dbReference type="PROSITE" id="PS50883">
    <property type="entry name" value="EAL"/>
    <property type="match status" value="1"/>
</dbReference>
<keyword evidence="1" id="KW-0812">Transmembrane</keyword>
<evidence type="ECO:0000259" key="3">
    <source>
        <dbReference type="PROSITE" id="PS50887"/>
    </source>
</evidence>
<evidence type="ECO:0000313" key="5">
    <source>
        <dbReference type="Proteomes" id="UP000006431"/>
    </source>
</evidence>
<dbReference type="STRING" id="929558.SMGD1_0705"/>
<evidence type="ECO:0000259" key="2">
    <source>
        <dbReference type="PROSITE" id="PS50883"/>
    </source>
</evidence>
<dbReference type="SUPFAM" id="SSF141868">
    <property type="entry name" value="EAL domain-like"/>
    <property type="match status" value="1"/>
</dbReference>
<dbReference type="SMART" id="SM00267">
    <property type="entry name" value="GGDEF"/>
    <property type="match status" value="1"/>
</dbReference>
<organism evidence="4 5">
    <name type="scientific">Sulfurimonas gotlandica (strain DSM 19862 / JCM 16533 / GD1)</name>
    <dbReference type="NCBI Taxonomy" id="929558"/>
    <lineage>
        <taxon>Bacteria</taxon>
        <taxon>Pseudomonadati</taxon>
        <taxon>Campylobacterota</taxon>
        <taxon>Epsilonproteobacteria</taxon>
        <taxon>Campylobacterales</taxon>
        <taxon>Sulfurimonadaceae</taxon>
        <taxon>Sulfurimonas</taxon>
    </lineage>
</organism>
<dbReference type="InterPro" id="IPR035919">
    <property type="entry name" value="EAL_sf"/>
</dbReference>
<dbReference type="GO" id="GO:0071111">
    <property type="term" value="F:cyclic-guanylate-specific phosphodiesterase activity"/>
    <property type="evidence" value="ECO:0007669"/>
    <property type="project" value="InterPro"/>
</dbReference>
<dbReference type="InterPro" id="IPR001633">
    <property type="entry name" value="EAL_dom"/>
</dbReference>
<sequence>MVKKKELFLFLLLLLLGLFFIYIYIYIKQAQEDIFLRIESNKINNVSNVLKNIEDDIINKNSIKNTNDLIALLSNTSTREKYEDKISLFLTPSVKYIYLLYKDEEDRFRFLLDASKEDKANFYQKFDVMDKAYINLYKESEPQTIKQHDMENLYLTYLYPVKTSGKVVGILSVDITTNIQKTILKLIKPLETFFIVLIIFIFLLMLMTIIQIFHYFITRKKIFTDPLTQIYNRNYLQEISPMLNLNNYSIAMLDLDKFKVVNDIYGHKAGDLILSQSSMIIKSSIRDNDILIRYGGEEFLLLMHKRNPTDSSSEICERIRENLNAHVFTYENHKIVMQISIGVHENPASEKSLNEAIKVADKMLYIAKKEGRNRVVHFNDKAQSMILSRTKDINFVKAAIEEDRVICFYQPIYNQLTNEILKYEALVRIKDKDNNIIAPVFFLPGLKDTNIHYKLTQRILSIVFEKFKDSEHCVSININFSDLINQDIETTITDTFITNPDLASRVTFEILESDEIENITLFKEKIALLHLFKAKVSIDDFGSGYSNFKTILDIEANYLKIDGGLVKNIDINEKDYKVVKSIIHFANEANMETVAEFVHSKEVYDKLEELGVDYMQGYYIAQPAPELVNSSELFKG</sequence>
<dbReference type="PANTHER" id="PTHR33121">
    <property type="entry name" value="CYCLIC DI-GMP PHOSPHODIESTERASE PDEF"/>
    <property type="match status" value="1"/>
</dbReference>
<comment type="caution">
    <text evidence="4">The sequence shown here is derived from an EMBL/GenBank/DDBJ whole genome shotgun (WGS) entry which is preliminary data.</text>
</comment>
<dbReference type="InterPro" id="IPR029787">
    <property type="entry name" value="Nucleotide_cyclase"/>
</dbReference>
<keyword evidence="5" id="KW-1185">Reference proteome</keyword>
<feature type="domain" description="EAL" evidence="2">
    <location>
        <begin position="389"/>
        <end position="636"/>
    </location>
</feature>
<dbReference type="NCBIfam" id="TIGR00254">
    <property type="entry name" value="GGDEF"/>
    <property type="match status" value="1"/>
</dbReference>
<feature type="transmembrane region" description="Helical" evidence="1">
    <location>
        <begin position="7"/>
        <end position="27"/>
    </location>
</feature>
<name>B6BNZ0_SULGG</name>
<gene>
    <name evidence="4" type="ORF">SMGD1_0705</name>
</gene>
<dbReference type="HOGENOM" id="CLU_000445_70_50_7"/>
<dbReference type="CDD" id="cd01949">
    <property type="entry name" value="GGDEF"/>
    <property type="match status" value="1"/>
</dbReference>
<keyword evidence="1" id="KW-1133">Transmembrane helix</keyword>
<dbReference type="Gene3D" id="3.20.20.450">
    <property type="entry name" value="EAL domain"/>
    <property type="match status" value="1"/>
</dbReference>
<dbReference type="FunFam" id="3.30.70.270:FF:000001">
    <property type="entry name" value="Diguanylate cyclase domain protein"/>
    <property type="match status" value="1"/>
</dbReference>
<dbReference type="InterPro" id="IPR000160">
    <property type="entry name" value="GGDEF_dom"/>
</dbReference>
<dbReference type="OrthoDB" id="9790732at2"/>
<accession>H1FWB4</accession>
<evidence type="ECO:0000256" key="1">
    <source>
        <dbReference type="SAM" id="Phobius"/>
    </source>
</evidence>
<dbReference type="Pfam" id="PF00990">
    <property type="entry name" value="GGDEF"/>
    <property type="match status" value="1"/>
</dbReference>
<reference evidence="4 5" key="1">
    <citation type="journal article" date="2012" name="Proc. Natl. Acad. Sci. U.S.A.">
        <title>Genome and physiology of a model Epsilonproteobacterium responsible for sulfide detoxification in marine oxygen depletion zones.</title>
        <authorList>
            <person name="Grote J."/>
            <person name="Schott T."/>
            <person name="Bruckner C.G."/>
            <person name="Glockner F.O."/>
            <person name="Jost G."/>
            <person name="Teeling H."/>
            <person name="Labrenz M."/>
            <person name="Jurgens K."/>
        </authorList>
    </citation>
    <scope>NUCLEOTIDE SEQUENCE [LARGE SCALE GENOMIC DNA]</scope>
    <source>
        <strain evidence="4 5">GD1</strain>
    </source>
</reference>
<keyword evidence="1" id="KW-0472">Membrane</keyword>
<dbReference type="SMART" id="SM00052">
    <property type="entry name" value="EAL"/>
    <property type="match status" value="1"/>
</dbReference>
<dbReference type="SUPFAM" id="SSF55073">
    <property type="entry name" value="Nucleotide cyclase"/>
    <property type="match status" value="1"/>
</dbReference>